<proteinExistence type="predicted"/>
<feature type="transmembrane region" description="Helical" evidence="1">
    <location>
        <begin position="49"/>
        <end position="74"/>
    </location>
</feature>
<evidence type="ECO:0000313" key="4">
    <source>
        <dbReference type="Proteomes" id="UP001218188"/>
    </source>
</evidence>
<organism evidence="3 4">
    <name type="scientific">Mycena alexandri</name>
    <dbReference type="NCBI Taxonomy" id="1745969"/>
    <lineage>
        <taxon>Eukaryota</taxon>
        <taxon>Fungi</taxon>
        <taxon>Dikarya</taxon>
        <taxon>Basidiomycota</taxon>
        <taxon>Agaricomycotina</taxon>
        <taxon>Agaricomycetes</taxon>
        <taxon>Agaricomycetidae</taxon>
        <taxon>Agaricales</taxon>
        <taxon>Marasmiineae</taxon>
        <taxon>Mycenaceae</taxon>
        <taxon>Mycena</taxon>
    </lineage>
</organism>
<keyword evidence="1" id="KW-0812">Transmembrane</keyword>
<protein>
    <recommendedName>
        <fullName evidence="2">DUF6533 domain-containing protein</fullName>
    </recommendedName>
</protein>
<evidence type="ECO:0000313" key="3">
    <source>
        <dbReference type="EMBL" id="KAJ7039163.1"/>
    </source>
</evidence>
<reference evidence="3" key="1">
    <citation type="submission" date="2023-03" db="EMBL/GenBank/DDBJ databases">
        <title>Massive genome expansion in bonnet fungi (Mycena s.s.) driven by repeated elements and novel gene families across ecological guilds.</title>
        <authorList>
            <consortium name="Lawrence Berkeley National Laboratory"/>
            <person name="Harder C.B."/>
            <person name="Miyauchi S."/>
            <person name="Viragh M."/>
            <person name="Kuo A."/>
            <person name="Thoen E."/>
            <person name="Andreopoulos B."/>
            <person name="Lu D."/>
            <person name="Skrede I."/>
            <person name="Drula E."/>
            <person name="Henrissat B."/>
            <person name="Morin E."/>
            <person name="Kohler A."/>
            <person name="Barry K."/>
            <person name="LaButti K."/>
            <person name="Morin E."/>
            <person name="Salamov A."/>
            <person name="Lipzen A."/>
            <person name="Mereny Z."/>
            <person name="Hegedus B."/>
            <person name="Baldrian P."/>
            <person name="Stursova M."/>
            <person name="Weitz H."/>
            <person name="Taylor A."/>
            <person name="Grigoriev I.V."/>
            <person name="Nagy L.G."/>
            <person name="Martin F."/>
            <person name="Kauserud H."/>
        </authorList>
    </citation>
    <scope>NUCLEOTIDE SEQUENCE</scope>
    <source>
        <strain evidence="3">CBHHK200</strain>
    </source>
</reference>
<keyword evidence="4" id="KW-1185">Reference proteome</keyword>
<evidence type="ECO:0000256" key="1">
    <source>
        <dbReference type="SAM" id="Phobius"/>
    </source>
</evidence>
<feature type="domain" description="DUF6533" evidence="2">
    <location>
        <begin position="14"/>
        <end position="63"/>
    </location>
</feature>
<sequence>MSVLGRTSYEVSAYMRVGSIAIASYDYLQTLPFEIRMWKEQWRTRHLTLSFLLFFLIRYTSILVLTVATAGFFARDFDRETCQRYFLIPSTLKVVQTMVSQAILASIKRLFYFFSQLSSLDRGSEHIIFLVNPQ</sequence>
<dbReference type="AlphaFoldDB" id="A0AAD6T499"/>
<dbReference type="InterPro" id="IPR045340">
    <property type="entry name" value="DUF6533"/>
</dbReference>
<accession>A0AAD6T499</accession>
<evidence type="ECO:0000259" key="2">
    <source>
        <dbReference type="Pfam" id="PF20151"/>
    </source>
</evidence>
<keyword evidence="1" id="KW-0472">Membrane</keyword>
<dbReference type="EMBL" id="JARJCM010000028">
    <property type="protein sequence ID" value="KAJ7039163.1"/>
    <property type="molecule type" value="Genomic_DNA"/>
</dbReference>
<dbReference type="Pfam" id="PF20151">
    <property type="entry name" value="DUF6533"/>
    <property type="match status" value="1"/>
</dbReference>
<keyword evidence="1" id="KW-1133">Transmembrane helix</keyword>
<dbReference type="Proteomes" id="UP001218188">
    <property type="component" value="Unassembled WGS sequence"/>
</dbReference>
<comment type="caution">
    <text evidence="3">The sequence shown here is derived from an EMBL/GenBank/DDBJ whole genome shotgun (WGS) entry which is preliminary data.</text>
</comment>
<name>A0AAD6T499_9AGAR</name>
<gene>
    <name evidence="3" type="ORF">C8F04DRAFT_319813</name>
</gene>